<proteinExistence type="predicted"/>
<protein>
    <submittedName>
        <fullName evidence="2">Uncharacterized protein</fullName>
    </submittedName>
</protein>
<accession>A0A9P3LMG0</accession>
<organism evidence="2 3">
    <name type="scientific">Phanerochaete sordida</name>
    <dbReference type="NCBI Taxonomy" id="48140"/>
    <lineage>
        <taxon>Eukaryota</taxon>
        <taxon>Fungi</taxon>
        <taxon>Dikarya</taxon>
        <taxon>Basidiomycota</taxon>
        <taxon>Agaricomycotina</taxon>
        <taxon>Agaricomycetes</taxon>
        <taxon>Polyporales</taxon>
        <taxon>Phanerochaetaceae</taxon>
        <taxon>Phanerochaete</taxon>
    </lineage>
</organism>
<gene>
    <name evidence="2" type="ORF">PsYK624_168190</name>
</gene>
<keyword evidence="3" id="KW-1185">Reference proteome</keyword>
<dbReference type="Proteomes" id="UP000703269">
    <property type="component" value="Unassembled WGS sequence"/>
</dbReference>
<evidence type="ECO:0000313" key="3">
    <source>
        <dbReference type="Proteomes" id="UP000703269"/>
    </source>
</evidence>
<feature type="region of interest" description="Disordered" evidence="1">
    <location>
        <begin position="1"/>
        <end position="45"/>
    </location>
</feature>
<feature type="compositionally biased region" description="Basic and acidic residues" evidence="1">
    <location>
        <begin position="25"/>
        <end position="34"/>
    </location>
</feature>
<sequence>MPCQPRYPQPRGDGDDINSGLQPRPLRDCPDARQGHPLSKQPSDITRLAARARREVVRALLARGAGAHDVLGYLGRVDRLLSRSLLCRPQIAQNLVLCVLCVLHVKTTC</sequence>
<evidence type="ECO:0000256" key="1">
    <source>
        <dbReference type="SAM" id="MobiDB-lite"/>
    </source>
</evidence>
<comment type="caution">
    <text evidence="2">The sequence shown here is derived from an EMBL/GenBank/DDBJ whole genome shotgun (WGS) entry which is preliminary data.</text>
</comment>
<dbReference type="AlphaFoldDB" id="A0A9P3LMG0"/>
<name>A0A9P3LMG0_9APHY</name>
<reference evidence="2 3" key="1">
    <citation type="submission" date="2021-08" db="EMBL/GenBank/DDBJ databases">
        <title>Draft Genome Sequence of Phanerochaete sordida strain YK-624.</title>
        <authorList>
            <person name="Mori T."/>
            <person name="Dohra H."/>
            <person name="Suzuki T."/>
            <person name="Kawagishi H."/>
            <person name="Hirai H."/>
        </authorList>
    </citation>
    <scope>NUCLEOTIDE SEQUENCE [LARGE SCALE GENOMIC DNA]</scope>
    <source>
        <strain evidence="2 3">YK-624</strain>
    </source>
</reference>
<evidence type="ECO:0000313" key="2">
    <source>
        <dbReference type="EMBL" id="GJF00527.1"/>
    </source>
</evidence>
<dbReference type="EMBL" id="BPQB01000161">
    <property type="protein sequence ID" value="GJF00527.1"/>
    <property type="molecule type" value="Genomic_DNA"/>
</dbReference>